<dbReference type="InterPro" id="IPR026856">
    <property type="entry name" value="Sialidase_fam"/>
</dbReference>
<accession>A0A7Z7QQP2</accession>
<dbReference type="PANTHER" id="PTHR10628:SF30">
    <property type="entry name" value="EXO-ALPHA-SIALIDASE"/>
    <property type="match status" value="1"/>
</dbReference>
<evidence type="ECO:0000313" key="12">
    <source>
        <dbReference type="EMBL" id="SUM89419.1"/>
    </source>
</evidence>
<evidence type="ECO:0000259" key="8">
    <source>
        <dbReference type="Pfam" id="PF02973"/>
    </source>
</evidence>
<keyword evidence="7 12" id="KW-0326">Glycosidase</keyword>
<dbReference type="AlphaFoldDB" id="A0A7Z7QQP2"/>
<evidence type="ECO:0000256" key="1">
    <source>
        <dbReference type="ARBA" id="ARBA00000427"/>
    </source>
</evidence>
<keyword evidence="14" id="KW-1185">Reference proteome</keyword>
<name>A0A7Z7QQP2_STASC</name>
<dbReference type="EMBL" id="LR962863">
    <property type="protein sequence ID" value="CAD7360084.1"/>
    <property type="molecule type" value="Genomic_DNA"/>
</dbReference>
<evidence type="ECO:0000313" key="11">
    <source>
        <dbReference type="EMBL" id="NHA33548.1"/>
    </source>
</evidence>
<dbReference type="InterPro" id="IPR023364">
    <property type="entry name" value="Trans_sialidase_dom3"/>
</dbReference>
<comment type="similarity">
    <text evidence="2">Belongs to the glycosyl hydrolase 33 family.</text>
</comment>
<feature type="domain" description="Sialidase" evidence="9">
    <location>
        <begin position="450"/>
        <end position="658"/>
    </location>
</feature>
<dbReference type="InterPro" id="IPR011040">
    <property type="entry name" value="Sialidase"/>
</dbReference>
<reference evidence="11 14" key="1">
    <citation type="submission" date="2018-01" db="EMBL/GenBank/DDBJ databases">
        <title>Complete genome sequence of Staphylococcus Scheliferi isolated from human.</title>
        <authorList>
            <person name="Abouelkhair M.A."/>
            <person name="Bemis D.A."/>
            <person name="Kania S.A."/>
        </authorList>
    </citation>
    <scope>NUCLEOTIDE SEQUENCE [LARGE SCALE GENOMIC DNA]</scope>
    <source>
        <strain evidence="11 14">ATCC 43808</strain>
    </source>
</reference>
<evidence type="ECO:0000259" key="9">
    <source>
        <dbReference type="Pfam" id="PF13088"/>
    </source>
</evidence>
<dbReference type="SUPFAM" id="SSF50939">
    <property type="entry name" value="Sialidases"/>
    <property type="match status" value="1"/>
</dbReference>
<dbReference type="PANTHER" id="PTHR10628">
    <property type="entry name" value="SIALIDASE"/>
    <property type="match status" value="1"/>
</dbReference>
<dbReference type="GO" id="GO:0009313">
    <property type="term" value="P:oligosaccharide catabolic process"/>
    <property type="evidence" value="ECO:0007669"/>
    <property type="project" value="TreeGrafter"/>
</dbReference>
<keyword evidence="4" id="KW-0732">Signal</keyword>
<reference evidence="10 13" key="3">
    <citation type="submission" date="2020-11" db="EMBL/GenBank/DDBJ databases">
        <authorList>
            <consortium name="Pathogen Informatics"/>
        </authorList>
    </citation>
    <scope>NUCLEOTIDE SEQUENCE [LARGE SCALE GENOMIC DNA]</scope>
    <source>
        <strain evidence="10 13">NCTC12218</strain>
    </source>
</reference>
<evidence type="ECO:0000256" key="4">
    <source>
        <dbReference type="ARBA" id="ARBA00022729"/>
    </source>
</evidence>
<dbReference type="CDD" id="cd15482">
    <property type="entry name" value="Sialidase_non-viral"/>
    <property type="match status" value="1"/>
</dbReference>
<dbReference type="Proteomes" id="UP000572988">
    <property type="component" value="Unassembled WGS sequence"/>
</dbReference>
<reference evidence="12" key="2">
    <citation type="submission" date="2018-06" db="EMBL/GenBank/DDBJ databases">
        <authorList>
            <consortium name="Pathogen Informatics"/>
            <person name="Doyle S."/>
        </authorList>
    </citation>
    <scope>NUCLEOTIDE SEQUENCE [LARGE SCALE GENOMIC DNA]</scope>
    <source>
        <strain evidence="12">NCTC12218</strain>
    </source>
</reference>
<organism evidence="12">
    <name type="scientific">Staphylococcus schleiferi</name>
    <dbReference type="NCBI Taxonomy" id="1295"/>
    <lineage>
        <taxon>Bacteria</taxon>
        <taxon>Bacillati</taxon>
        <taxon>Bacillota</taxon>
        <taxon>Bacilli</taxon>
        <taxon>Bacillales</taxon>
        <taxon>Staphylococcaceae</taxon>
        <taxon>Staphylococcus</taxon>
    </lineage>
</organism>
<sequence>MKKLKILICAVIIFLVMGCYELNTNVQVNAQTDKNEDNSLLFEKNNIELKGGGINVTEDILDKLNGPGFTVIIKYSQSKPDGVQALFGISNSKKGNANSYLDLYINEKGELGMEARDSGSQTNNVVSRPASVWGKYKNKPVSNTVALVSNNNSNTYALYSNGYKIEEKKLDKFLKLNDIKGLDSIVIGGVNREGTNKFGFNGTIENIKIYNYPLNEKNLENKTQNNISNHLVYKANDATGSNYFRIPVLYTLSNGRVLSSIDARYGGTHDFLNKINIATSYTDNNGSSWSKPNIALSFNDFASVPLEWPRDASKRDMQISGGATFIDSVILEKNNHQTMLFADIMPAGVSFRDSVRNDSGFKKIGKKYYLKLKKSGDSEYQYSIRDNGIIYDDRNNQSTEYTVDDNYSISKNGEKLKVEQYSAQIINGKKKEYKNGKLVDMNIFYKDSLFKVVQTNYISYCVSNDFGSSWSKPILIPGLLGENHNSPYLAPGRGIVEHSKGRILIPSYTGKESVFIYSDDNGKSWGTKVISLPSNWSAEAQLVELKPGILQAYMRTNNGKIAFITSKDAGETWSEPEYLDFISNPNYGTELSIINYSQKIDGKNAVILSTPNSKYGRRNGQIWIGLVDENNHIDWRYHHNVDYSQYGYSYSSLTELPNNDIGLMFEKYDSWSRKELHIKNVVPFVSYQIEELKNTEKESEK</sequence>
<dbReference type="Proteomes" id="UP000264146">
    <property type="component" value="Chromosome"/>
</dbReference>
<dbReference type="GO" id="GO:0006689">
    <property type="term" value="P:ganglioside catabolic process"/>
    <property type="evidence" value="ECO:0007669"/>
    <property type="project" value="TreeGrafter"/>
</dbReference>
<dbReference type="GO" id="GO:0016020">
    <property type="term" value="C:membrane"/>
    <property type="evidence" value="ECO:0007669"/>
    <property type="project" value="TreeGrafter"/>
</dbReference>
<dbReference type="Pfam" id="PF02973">
    <property type="entry name" value="Sialidase"/>
    <property type="match status" value="1"/>
</dbReference>
<evidence type="ECO:0000256" key="3">
    <source>
        <dbReference type="ARBA" id="ARBA00012733"/>
    </source>
</evidence>
<dbReference type="EMBL" id="POVK01000007">
    <property type="protein sequence ID" value="NHA33548.1"/>
    <property type="molecule type" value="Genomic_DNA"/>
</dbReference>
<evidence type="ECO:0000313" key="10">
    <source>
        <dbReference type="EMBL" id="CAD7360084.1"/>
    </source>
</evidence>
<dbReference type="SUPFAM" id="SSF49899">
    <property type="entry name" value="Concanavalin A-like lectins/glucanases"/>
    <property type="match status" value="1"/>
</dbReference>
<evidence type="ECO:0000256" key="6">
    <source>
        <dbReference type="ARBA" id="ARBA00022801"/>
    </source>
</evidence>
<keyword evidence="6 12" id="KW-0378">Hydrolase</keyword>
<dbReference type="RefSeq" id="WP_126496360.1">
    <property type="nucleotide sequence ID" value="NZ_CALYJJ010000007.1"/>
</dbReference>
<evidence type="ECO:0000256" key="2">
    <source>
        <dbReference type="ARBA" id="ARBA00009348"/>
    </source>
</evidence>
<feature type="domain" description="Glycoside hydrolase family 33 N-terminal" evidence="8">
    <location>
        <begin position="55"/>
        <end position="226"/>
    </location>
</feature>
<dbReference type="EC" id="3.2.1.18" evidence="3"/>
<dbReference type="Pfam" id="PF13088">
    <property type="entry name" value="BNR_2"/>
    <property type="match status" value="1"/>
</dbReference>
<comment type="catalytic activity">
    <reaction evidence="1">
        <text>Hydrolysis of alpha-(2-&gt;3)-, alpha-(2-&gt;6)-, alpha-(2-&gt;8)- glycosidic linkages of terminal sialic acid residues in oligosaccharides, glycoproteins, glycolipids, colominic acid and synthetic substrates.</text>
        <dbReference type="EC" id="3.2.1.18"/>
    </reaction>
</comment>
<dbReference type="InterPro" id="IPR013320">
    <property type="entry name" value="ConA-like_dom_sf"/>
</dbReference>
<dbReference type="Gene3D" id="2.120.10.10">
    <property type="match status" value="1"/>
</dbReference>
<evidence type="ECO:0000256" key="7">
    <source>
        <dbReference type="ARBA" id="ARBA00023295"/>
    </source>
</evidence>
<evidence type="ECO:0000256" key="5">
    <source>
        <dbReference type="ARBA" id="ARBA00022737"/>
    </source>
</evidence>
<dbReference type="InterPro" id="IPR004124">
    <property type="entry name" value="Glyco_hydro_33_N"/>
</dbReference>
<dbReference type="PROSITE" id="PS51257">
    <property type="entry name" value="PROKAR_LIPOPROTEIN"/>
    <property type="match status" value="1"/>
</dbReference>
<dbReference type="InterPro" id="IPR036278">
    <property type="entry name" value="Sialidase_sf"/>
</dbReference>
<keyword evidence="5" id="KW-0677">Repeat</keyword>
<dbReference type="GO" id="GO:0004308">
    <property type="term" value="F:exo-alpha-sialidase activity"/>
    <property type="evidence" value="ECO:0007669"/>
    <property type="project" value="UniProtKB-EC"/>
</dbReference>
<dbReference type="EMBL" id="UHEF01000001">
    <property type="protein sequence ID" value="SUM89419.1"/>
    <property type="molecule type" value="Genomic_DNA"/>
</dbReference>
<dbReference type="GO" id="GO:0005737">
    <property type="term" value="C:cytoplasm"/>
    <property type="evidence" value="ECO:0007669"/>
    <property type="project" value="TreeGrafter"/>
</dbReference>
<dbReference type="Gene3D" id="2.40.220.10">
    <property type="entry name" value="Intramolecular Trans-sialidase, Domain 3"/>
    <property type="match status" value="1"/>
</dbReference>
<evidence type="ECO:0000313" key="14">
    <source>
        <dbReference type="Proteomes" id="UP000572988"/>
    </source>
</evidence>
<protein>
    <recommendedName>
        <fullName evidence="3">exo-alpha-sialidase</fullName>
        <ecNumber evidence="3">3.2.1.18</ecNumber>
    </recommendedName>
</protein>
<proteinExistence type="inferred from homology"/>
<evidence type="ECO:0000313" key="13">
    <source>
        <dbReference type="Proteomes" id="UP000264146"/>
    </source>
</evidence>
<gene>
    <name evidence="12" type="primary">nanB_3</name>
    <name evidence="11" type="ORF">C1O36_03225</name>
    <name evidence="12" type="ORF">NCTC12218_01748</name>
</gene>
<dbReference type="Gene3D" id="2.60.120.200">
    <property type="match status" value="1"/>
</dbReference>